<protein>
    <submittedName>
        <fullName evidence="1">Uncharacterized protein</fullName>
    </submittedName>
</protein>
<name>A0A6C0KQS0_9ZZZZ</name>
<evidence type="ECO:0000313" key="1">
    <source>
        <dbReference type="EMBL" id="QHU18678.1"/>
    </source>
</evidence>
<dbReference type="EMBL" id="MN740936">
    <property type="protein sequence ID" value="QHU18678.1"/>
    <property type="molecule type" value="Genomic_DNA"/>
</dbReference>
<reference evidence="1" key="1">
    <citation type="journal article" date="2020" name="Nature">
        <title>Giant virus diversity and host interactions through global metagenomics.</title>
        <authorList>
            <person name="Schulz F."/>
            <person name="Roux S."/>
            <person name="Paez-Espino D."/>
            <person name="Jungbluth S."/>
            <person name="Walsh D.A."/>
            <person name="Denef V.J."/>
            <person name="McMahon K.D."/>
            <person name="Konstantinidis K.T."/>
            <person name="Eloe-Fadrosh E.A."/>
            <person name="Kyrpides N.C."/>
            <person name="Woyke T."/>
        </authorList>
    </citation>
    <scope>NUCLEOTIDE SEQUENCE</scope>
    <source>
        <strain evidence="1">GVMAG-S-3300013006-158</strain>
    </source>
</reference>
<organism evidence="1">
    <name type="scientific">viral metagenome</name>
    <dbReference type="NCBI Taxonomy" id="1070528"/>
    <lineage>
        <taxon>unclassified sequences</taxon>
        <taxon>metagenomes</taxon>
        <taxon>organismal metagenomes</taxon>
    </lineage>
</organism>
<proteinExistence type="predicted"/>
<sequence>MISCKTRVLVQCIVLWNACVETYHKVTFRISDFLFYIRDYYYGHHDTWLFVSEQSAPISLNHFYNVNNISWIYNNYSTTLDYTDSSVNKQFYTLSWLSAKVRICHATDKEDSIEYDIDDFLEKFIVTTTPDSPPSLRTIFNAWCAHTKHWFHPNRIIDFFIIDDKGEDHTFNVSHGHTTVVLKNTKIYVSKQGTP</sequence>
<dbReference type="AlphaFoldDB" id="A0A6C0KQS0"/>
<accession>A0A6C0KQS0</accession>